<dbReference type="AlphaFoldDB" id="A0A0N4W1N2"/>
<organism evidence="1">
    <name type="scientific">Haemonchus placei</name>
    <name type="common">Barber's pole worm</name>
    <dbReference type="NCBI Taxonomy" id="6290"/>
    <lineage>
        <taxon>Eukaryota</taxon>
        <taxon>Metazoa</taxon>
        <taxon>Ecdysozoa</taxon>
        <taxon>Nematoda</taxon>
        <taxon>Chromadorea</taxon>
        <taxon>Rhabditida</taxon>
        <taxon>Rhabditina</taxon>
        <taxon>Rhabditomorpha</taxon>
        <taxon>Strongyloidea</taxon>
        <taxon>Trichostrongylidae</taxon>
        <taxon>Haemonchus</taxon>
    </lineage>
</organism>
<evidence type="ECO:0000313" key="1">
    <source>
        <dbReference type="WBParaSite" id="HPLM_0000356201-mRNA-1"/>
    </source>
</evidence>
<protein>
    <submittedName>
        <fullName evidence="1">UEV domain-containing protein</fullName>
    </submittedName>
</protein>
<dbReference type="WBParaSite" id="HPLM_0000356201-mRNA-1">
    <property type="protein sequence ID" value="HPLM_0000356201-mRNA-1"/>
    <property type="gene ID" value="HPLM_0000356201"/>
</dbReference>
<name>A0A0N4W1N2_HAEPC</name>
<reference evidence="1" key="1">
    <citation type="submission" date="2017-02" db="UniProtKB">
        <authorList>
            <consortium name="WormBaseParasite"/>
        </authorList>
    </citation>
    <scope>IDENTIFICATION</scope>
</reference>
<accession>A0A0N4W1N2</accession>
<proteinExistence type="predicted"/>
<sequence>LFNLPVSDIQGDVALVIPETITFTREGGPQSTITMKPDLLTCKYVRDWMMKKQIEFATKLPTVIPTAAAAEKM</sequence>